<dbReference type="InterPro" id="IPR007492">
    <property type="entry name" value="LytTR_DNA-bd_dom"/>
</dbReference>
<dbReference type="AlphaFoldDB" id="A0A327WXP6"/>
<sequence length="121" mass="14186">MLSTLPTKDATQKKDIILSDILFISTEGEKSWIVYLNNSKQQYVSTSGSLTYWEKKLPAFWRINESYLINPALIYRFHPVEMPHFPLPLVELITGRVLAISRQKRNLIQKKWNQLRHSLIS</sequence>
<keyword evidence="2" id="KW-0238">DNA-binding</keyword>
<comment type="caution">
    <text evidence="2">The sequence shown here is derived from an EMBL/GenBank/DDBJ whole genome shotgun (WGS) entry which is preliminary data.</text>
</comment>
<dbReference type="RefSeq" id="WP_111629054.1">
    <property type="nucleotide sequence ID" value="NZ_QLMC01000003.1"/>
</dbReference>
<dbReference type="OrthoDB" id="955009at2"/>
<reference evidence="2 3" key="1">
    <citation type="submission" date="2018-06" db="EMBL/GenBank/DDBJ databases">
        <title>Genomic Encyclopedia of Archaeal and Bacterial Type Strains, Phase II (KMG-II): from individual species to whole genera.</title>
        <authorList>
            <person name="Goeker M."/>
        </authorList>
    </citation>
    <scope>NUCLEOTIDE SEQUENCE [LARGE SCALE GENOMIC DNA]</scope>
    <source>
        <strain evidence="2 3">DSM 21851</strain>
    </source>
</reference>
<name>A0A327WXP6_LARAB</name>
<keyword evidence="3" id="KW-1185">Reference proteome</keyword>
<evidence type="ECO:0000313" key="3">
    <source>
        <dbReference type="Proteomes" id="UP000248790"/>
    </source>
</evidence>
<dbReference type="GO" id="GO:0003677">
    <property type="term" value="F:DNA binding"/>
    <property type="evidence" value="ECO:0007669"/>
    <property type="project" value="UniProtKB-KW"/>
</dbReference>
<protein>
    <submittedName>
        <fullName evidence="2">LytTr DNA-binding domain-containing protein</fullName>
    </submittedName>
</protein>
<accession>A0A327WXP6</accession>
<evidence type="ECO:0000259" key="1">
    <source>
        <dbReference type="SMART" id="SM00850"/>
    </source>
</evidence>
<dbReference type="Gene3D" id="2.40.50.1020">
    <property type="entry name" value="LytTr DNA-binding domain"/>
    <property type="match status" value="1"/>
</dbReference>
<dbReference type="Proteomes" id="UP000248790">
    <property type="component" value="Unassembled WGS sequence"/>
</dbReference>
<gene>
    <name evidence="2" type="ORF">LX87_03030</name>
</gene>
<dbReference type="EMBL" id="QLMC01000003">
    <property type="protein sequence ID" value="RAJ98122.1"/>
    <property type="molecule type" value="Genomic_DNA"/>
</dbReference>
<dbReference type="SMART" id="SM00850">
    <property type="entry name" value="LytTR"/>
    <property type="match status" value="1"/>
</dbReference>
<feature type="domain" description="HTH LytTR-type" evidence="1">
    <location>
        <begin position="11"/>
        <end position="113"/>
    </location>
</feature>
<dbReference type="Pfam" id="PF04397">
    <property type="entry name" value="LytTR"/>
    <property type="match status" value="1"/>
</dbReference>
<proteinExistence type="predicted"/>
<evidence type="ECO:0000313" key="2">
    <source>
        <dbReference type="EMBL" id="RAJ98122.1"/>
    </source>
</evidence>
<organism evidence="2 3">
    <name type="scientific">Larkinella arboricola</name>
    <dbReference type="NCBI Taxonomy" id="643671"/>
    <lineage>
        <taxon>Bacteria</taxon>
        <taxon>Pseudomonadati</taxon>
        <taxon>Bacteroidota</taxon>
        <taxon>Cytophagia</taxon>
        <taxon>Cytophagales</taxon>
        <taxon>Spirosomataceae</taxon>
        <taxon>Larkinella</taxon>
    </lineage>
</organism>